<comment type="caution">
    <text evidence="5">The sequence shown here is derived from an EMBL/GenBank/DDBJ whole genome shotgun (WGS) entry which is preliminary data.</text>
</comment>
<evidence type="ECO:0000313" key="6">
    <source>
        <dbReference type="Proteomes" id="UP000597762"/>
    </source>
</evidence>
<dbReference type="EMBL" id="CAHIKZ030002223">
    <property type="protein sequence ID" value="CAE1283074.1"/>
    <property type="molecule type" value="Genomic_DNA"/>
</dbReference>
<feature type="region of interest" description="Disordered" evidence="4">
    <location>
        <begin position="381"/>
        <end position="413"/>
    </location>
</feature>
<name>A0A812CUP9_ACAPH</name>
<dbReference type="PANTHER" id="PTHR21682:SF2">
    <property type="entry name" value="COILED-COIL DOMAIN-CONTAINING PROTEIN 149"/>
    <property type="match status" value="1"/>
</dbReference>
<keyword evidence="6" id="KW-1185">Reference proteome</keyword>
<evidence type="ECO:0000256" key="3">
    <source>
        <dbReference type="SAM" id="Coils"/>
    </source>
</evidence>
<evidence type="ECO:0000313" key="5">
    <source>
        <dbReference type="EMBL" id="CAE1283074.1"/>
    </source>
</evidence>
<dbReference type="Pfam" id="PF09789">
    <property type="entry name" value="CC149"/>
    <property type="match status" value="1"/>
</dbReference>
<dbReference type="PANTHER" id="PTHR21682">
    <property type="entry name" value="COILED-COIL DOMAIN-CONTAINING PROTEIN 149"/>
    <property type="match status" value="1"/>
</dbReference>
<accession>A0A812CUP9</accession>
<dbReference type="Proteomes" id="UP000597762">
    <property type="component" value="Unassembled WGS sequence"/>
</dbReference>
<dbReference type="AlphaFoldDB" id="A0A812CUP9"/>
<sequence>MELERLEEKYELLRNEHQACRRKLDSKCEALLILSREMDQCRSERDQFKLMAEQLQERYQTLKRQLAGKDLGGSFGSGGGHHEEGHGQNIRKLLCDSRDQSKSLQFEVEDMKQKLADAQGDIKLLREQIARQRVGTTDEGINTRHFPAYEREDLVQQLEAQKEKYLQLERDLQQVLDEKEEQETERDAYKTKYERLNTELNFILKGDENRILDIDALVMENKFLQDRLKQMEEEKSLAMATASKYKSILEKKKNKGSFKLGQNRNDSLVISQKQVTQLLEDKKYKVPSAQAMADLRGLASALLETINDKNLALSHQRKTNKILGNRVAELEKKLRTLEVSGLWNCGTVLNDLLRPDTDANTDSPHPVLAKIRTEYEEVKSLLPDVSSPRSEQGSDSTTCDKDASGDTGTLSTPASTLENIVGITTFWTLIKFIKGRQEIVLEEDTDNGKDNSCDDVLQEGEIASSAEENVTDPTELKLWQLFEAATVKVTQKQSVRSPVHQKNANSKPASPSHKLYLKENLTSTDISSDLCLHNDHKGVSSIQPDLLETHKTNEGQDKHIFASGDPAGLFQDSNTVNVQV</sequence>
<feature type="coiled-coil region" evidence="3">
    <location>
        <begin position="3"/>
        <end position="65"/>
    </location>
</feature>
<dbReference type="OrthoDB" id="5917629at2759"/>
<reference evidence="5" key="1">
    <citation type="submission" date="2021-01" db="EMBL/GenBank/DDBJ databases">
        <authorList>
            <person name="Li R."/>
            <person name="Bekaert M."/>
        </authorList>
    </citation>
    <scope>NUCLEOTIDE SEQUENCE</scope>
    <source>
        <strain evidence="5">Farmed</strain>
    </source>
</reference>
<proteinExistence type="inferred from homology"/>
<feature type="compositionally biased region" description="Polar residues" evidence="4">
    <location>
        <begin position="387"/>
        <end position="397"/>
    </location>
</feature>
<evidence type="ECO:0000256" key="4">
    <source>
        <dbReference type="SAM" id="MobiDB-lite"/>
    </source>
</evidence>
<feature type="region of interest" description="Disordered" evidence="4">
    <location>
        <begin position="493"/>
        <end position="512"/>
    </location>
</feature>
<evidence type="ECO:0000256" key="2">
    <source>
        <dbReference type="ARBA" id="ARBA00023054"/>
    </source>
</evidence>
<organism evidence="5 6">
    <name type="scientific">Acanthosepion pharaonis</name>
    <name type="common">Pharaoh cuttlefish</name>
    <name type="synonym">Sepia pharaonis</name>
    <dbReference type="NCBI Taxonomy" id="158019"/>
    <lineage>
        <taxon>Eukaryota</taxon>
        <taxon>Metazoa</taxon>
        <taxon>Spiralia</taxon>
        <taxon>Lophotrochozoa</taxon>
        <taxon>Mollusca</taxon>
        <taxon>Cephalopoda</taxon>
        <taxon>Coleoidea</taxon>
        <taxon>Decapodiformes</taxon>
        <taxon>Sepiida</taxon>
        <taxon>Sepiina</taxon>
        <taxon>Sepiidae</taxon>
        <taxon>Acanthosepion</taxon>
    </lineage>
</organism>
<gene>
    <name evidence="5" type="ORF">SPHA_43848</name>
</gene>
<protein>
    <submittedName>
        <fullName evidence="5">Coiled-coil domain-containing protein 149-A,Coiled-coil domain-containing protein 149,Coiled-coil domain-containing protein 149-B</fullName>
    </submittedName>
</protein>
<comment type="similarity">
    <text evidence="1">Belongs to the CCDC149 family.</text>
</comment>
<keyword evidence="2 3" id="KW-0175">Coiled coil</keyword>
<dbReference type="InterPro" id="IPR019179">
    <property type="entry name" value="CC149"/>
</dbReference>
<feature type="coiled-coil region" evidence="3">
    <location>
        <begin position="101"/>
        <end position="241"/>
    </location>
</feature>
<feature type="compositionally biased region" description="Polar residues" evidence="4">
    <location>
        <begin position="493"/>
        <end position="509"/>
    </location>
</feature>
<evidence type="ECO:0000256" key="1">
    <source>
        <dbReference type="ARBA" id="ARBA00005872"/>
    </source>
</evidence>